<comment type="caution">
    <text evidence="1">The sequence shown here is derived from an EMBL/GenBank/DDBJ whole genome shotgun (WGS) entry which is preliminary data.</text>
</comment>
<proteinExistence type="predicted"/>
<protein>
    <submittedName>
        <fullName evidence="1">Uncharacterized protein</fullName>
    </submittedName>
</protein>
<reference evidence="1 2" key="1">
    <citation type="journal article" date="2015" name="Genome Announc.">
        <title>Expanding the biotechnology potential of lactobacilli through comparative genomics of 213 strains and associated genera.</title>
        <authorList>
            <person name="Sun Z."/>
            <person name="Harris H.M."/>
            <person name="McCann A."/>
            <person name="Guo C."/>
            <person name="Argimon S."/>
            <person name="Zhang W."/>
            <person name="Yang X."/>
            <person name="Jeffery I.B."/>
            <person name="Cooney J.C."/>
            <person name="Kagawa T.F."/>
            <person name="Liu W."/>
            <person name="Song Y."/>
            <person name="Salvetti E."/>
            <person name="Wrobel A."/>
            <person name="Rasinkangas P."/>
            <person name="Parkhill J."/>
            <person name="Rea M.C."/>
            <person name="O'Sullivan O."/>
            <person name="Ritari J."/>
            <person name="Douillard F.P."/>
            <person name="Paul Ross R."/>
            <person name="Yang R."/>
            <person name="Briner A.E."/>
            <person name="Felis G.E."/>
            <person name="de Vos W.M."/>
            <person name="Barrangou R."/>
            <person name="Klaenhammer T.R."/>
            <person name="Caufield P.W."/>
            <person name="Cui Y."/>
            <person name="Zhang H."/>
            <person name="O'Toole P.W."/>
        </authorList>
    </citation>
    <scope>NUCLEOTIDE SEQUENCE [LARGE SCALE GENOMIC DNA]</scope>
    <source>
        <strain evidence="1 2">DSM 13343</strain>
    </source>
</reference>
<gene>
    <name evidence="1" type="ORF">FD01_GL001934</name>
</gene>
<sequence length="91" mass="10590">MEEFSPESLEYLKRHVPGFTEFLATPDDQKDAYLLRKINEKNAEYGLAPIDRLLTPEEADAAAQQVLHPQVKNSWRHRLSRAWAILWAQDN</sequence>
<name>A0A0R1QN23_9LACO</name>
<evidence type="ECO:0000313" key="2">
    <source>
        <dbReference type="Proteomes" id="UP000051790"/>
    </source>
</evidence>
<organism evidence="1 2">
    <name type="scientific">Lacticaseibacillus manihotivorans DSM 13343 = JCM 12514</name>
    <dbReference type="NCBI Taxonomy" id="1423769"/>
    <lineage>
        <taxon>Bacteria</taxon>
        <taxon>Bacillati</taxon>
        <taxon>Bacillota</taxon>
        <taxon>Bacilli</taxon>
        <taxon>Lactobacillales</taxon>
        <taxon>Lactobacillaceae</taxon>
        <taxon>Lacticaseibacillus</taxon>
    </lineage>
</organism>
<keyword evidence="2" id="KW-1185">Reference proteome</keyword>
<evidence type="ECO:0000313" key="1">
    <source>
        <dbReference type="EMBL" id="KRL42184.1"/>
    </source>
</evidence>
<dbReference type="Proteomes" id="UP000051790">
    <property type="component" value="Unassembled WGS sequence"/>
</dbReference>
<dbReference type="EMBL" id="AZEU01000232">
    <property type="protein sequence ID" value="KRL42184.1"/>
    <property type="molecule type" value="Genomic_DNA"/>
</dbReference>
<dbReference type="AlphaFoldDB" id="A0A0R1QN23"/>
<dbReference type="PATRIC" id="fig|1423769.4.peg.2084"/>
<accession>A0A0R1QN23</accession>
<dbReference type="RefSeq" id="WP_054715602.1">
    <property type="nucleotide sequence ID" value="NZ_AZEU01000232.1"/>
</dbReference>